<proteinExistence type="predicted"/>
<feature type="compositionally biased region" description="Low complexity" evidence="1">
    <location>
        <begin position="275"/>
        <end position="295"/>
    </location>
</feature>
<evidence type="ECO:0000313" key="3">
    <source>
        <dbReference type="Proteomes" id="UP000232875"/>
    </source>
</evidence>
<dbReference type="PANTHER" id="PTHR15615">
    <property type="match status" value="1"/>
</dbReference>
<dbReference type="GO" id="GO:0000307">
    <property type="term" value="C:cyclin-dependent protein kinase holoenzyme complex"/>
    <property type="evidence" value="ECO:0007669"/>
    <property type="project" value="TreeGrafter"/>
</dbReference>
<dbReference type="GO" id="GO:0005634">
    <property type="term" value="C:nucleus"/>
    <property type="evidence" value="ECO:0007669"/>
    <property type="project" value="TreeGrafter"/>
</dbReference>
<evidence type="ECO:0000313" key="2">
    <source>
        <dbReference type="EMBL" id="PKI85316.1"/>
    </source>
</evidence>
<dbReference type="PANTHER" id="PTHR15615:SF27">
    <property type="entry name" value="PHO85 CYCLIN CLG1"/>
    <property type="match status" value="1"/>
</dbReference>
<reference evidence="2 3" key="1">
    <citation type="submission" date="2017-10" db="EMBL/GenBank/DDBJ databases">
        <title>A novel species of cold-tolerant Malassezia isolated from bats.</title>
        <authorList>
            <person name="Lorch J.M."/>
            <person name="Palmer J.M."/>
            <person name="Vanderwolf K.J."/>
            <person name="Schmidt K.Z."/>
            <person name="Verant M.L."/>
            <person name="Weller T.J."/>
            <person name="Blehert D.S."/>
        </authorList>
    </citation>
    <scope>NUCLEOTIDE SEQUENCE [LARGE SCALE GENOMIC DNA]</scope>
    <source>
        <strain evidence="2 3">NWHC:44797-103</strain>
    </source>
</reference>
<dbReference type="EMBL" id="KZ454988">
    <property type="protein sequence ID" value="PKI85316.1"/>
    <property type="molecule type" value="Genomic_DNA"/>
</dbReference>
<feature type="region of interest" description="Disordered" evidence="1">
    <location>
        <begin position="158"/>
        <end position="183"/>
    </location>
</feature>
<dbReference type="Pfam" id="PF08613">
    <property type="entry name" value="Cyclin"/>
    <property type="match status" value="1"/>
</dbReference>
<dbReference type="GO" id="GO:0019901">
    <property type="term" value="F:protein kinase binding"/>
    <property type="evidence" value="ECO:0007669"/>
    <property type="project" value="InterPro"/>
</dbReference>
<sequence length="532" mass="56812">MMVMSAGSGHECMPGYSRHSATTDEYAAAAHALHGAVPPTHPWSGVPLGMVACVPPAPRLNAALPRLEHPYMHFAPGYNPWYPPLAAMPLPSQGPYGAQGIYAPAPWGGAMPSQPFGAPPPGWYYGPWAAPTSYAVYDAPHTNSGVPGMGVPPNSLFAPPMEHAADPEFAPLDLAPPPDERSKAALEHKPAVLFEDSAVSLASFGAEAVWRLSATLLELGTSAENRSSDPEPRTHLAAPRPKSPSELAGSDSALSPMSPMSLCESELFASRIAASSDSSLPSTPSSGPTSPMPTSEDVSDRMRTSLDSLRLEEKEARPTALHRLVRAMGTAPGAFPSLDACVAVHAPESSARRGSNGHHRPRTPLKHSGAFQGEVSPAFRHFTHQVLVQIQLSPAALFLALYYIQMLPDAITGAGSTCNDAETALVLLAQPTSTAPFKLLTLGLMMANKFLDDNTFLNKTWHEVTGIPLQELSQMELYFLCRTQFRLSLSDPAWIAHLRTIREQGLGFSDGLDDSGTSIKELVRRAVDPMLC</sequence>
<name>A0A2N1JFK6_9BASI</name>
<dbReference type="InterPro" id="IPR013922">
    <property type="entry name" value="Cyclin_PHO80-like"/>
</dbReference>
<dbReference type="Gene3D" id="1.10.472.10">
    <property type="entry name" value="Cyclin-like"/>
    <property type="match status" value="1"/>
</dbReference>
<accession>A0A2N1JFK6</accession>
<gene>
    <name evidence="2" type="ORF">MVES_001170</name>
</gene>
<dbReference type="CDD" id="cd20557">
    <property type="entry name" value="CYCLIN_ScPCL1-like"/>
    <property type="match status" value="1"/>
</dbReference>
<feature type="region of interest" description="Disordered" evidence="1">
    <location>
        <begin position="222"/>
        <end position="258"/>
    </location>
</feature>
<keyword evidence="3" id="KW-1185">Reference proteome</keyword>
<evidence type="ECO:0000256" key="1">
    <source>
        <dbReference type="SAM" id="MobiDB-lite"/>
    </source>
</evidence>
<dbReference type="Proteomes" id="UP000232875">
    <property type="component" value="Unassembled WGS sequence"/>
</dbReference>
<organism evidence="2 3">
    <name type="scientific">Malassezia vespertilionis</name>
    <dbReference type="NCBI Taxonomy" id="2020962"/>
    <lineage>
        <taxon>Eukaryota</taxon>
        <taxon>Fungi</taxon>
        <taxon>Dikarya</taxon>
        <taxon>Basidiomycota</taxon>
        <taxon>Ustilaginomycotina</taxon>
        <taxon>Malasseziomycetes</taxon>
        <taxon>Malasseziales</taxon>
        <taxon>Malasseziaceae</taxon>
        <taxon>Malassezia</taxon>
    </lineage>
</organism>
<feature type="region of interest" description="Disordered" evidence="1">
    <location>
        <begin position="273"/>
        <end position="303"/>
    </location>
</feature>
<protein>
    <recommendedName>
        <fullName evidence="4">Cyclin N-terminal domain-containing protein</fullName>
    </recommendedName>
</protein>
<dbReference type="STRING" id="2020962.A0A2N1JFK6"/>
<dbReference type="OrthoDB" id="244495at2759"/>
<dbReference type="AlphaFoldDB" id="A0A2N1JFK6"/>
<dbReference type="GO" id="GO:0016538">
    <property type="term" value="F:cyclin-dependent protein serine/threonine kinase regulator activity"/>
    <property type="evidence" value="ECO:0007669"/>
    <property type="project" value="TreeGrafter"/>
</dbReference>
<evidence type="ECO:0008006" key="4">
    <source>
        <dbReference type="Google" id="ProtNLM"/>
    </source>
</evidence>